<dbReference type="InterPro" id="IPR000184">
    <property type="entry name" value="Bac_surfAg_D15"/>
</dbReference>
<keyword evidence="2" id="KW-0472">Membrane</keyword>
<evidence type="ECO:0000256" key="1">
    <source>
        <dbReference type="ARBA" id="ARBA00004370"/>
    </source>
</evidence>
<dbReference type="Gene3D" id="2.40.160.50">
    <property type="entry name" value="membrane protein fhac: a member of the omp85/tpsb transporter family"/>
    <property type="match status" value="1"/>
</dbReference>
<dbReference type="Pfam" id="PF01103">
    <property type="entry name" value="Omp85"/>
    <property type="match status" value="1"/>
</dbReference>
<feature type="chain" id="PRO_5046130685" evidence="3">
    <location>
        <begin position="27"/>
        <end position="356"/>
    </location>
</feature>
<evidence type="ECO:0000256" key="3">
    <source>
        <dbReference type="SAM" id="SignalP"/>
    </source>
</evidence>
<evidence type="ECO:0000313" key="6">
    <source>
        <dbReference type="Proteomes" id="UP000682802"/>
    </source>
</evidence>
<dbReference type="RefSeq" id="WP_144075830.1">
    <property type="nucleotide sequence ID" value="NZ_CP076129.1"/>
</dbReference>
<reference evidence="5 6" key="1">
    <citation type="submission" date="2021-05" db="EMBL/GenBank/DDBJ databases">
        <title>Comparative genomic studies on the polysaccharide-degrading batcterial strains of the Flammeovirga genus.</title>
        <authorList>
            <person name="Zewei F."/>
            <person name="Zheng Z."/>
            <person name="Yu L."/>
            <person name="Ruyue G."/>
            <person name="Yanhong M."/>
            <person name="Yuanyuan C."/>
            <person name="Jingyan G."/>
            <person name="Wenjun H."/>
        </authorList>
    </citation>
    <scope>NUCLEOTIDE SEQUENCE [LARGE SCALE GENOMIC DNA]</scope>
    <source>
        <strain evidence="5 6">YS10</strain>
    </source>
</reference>
<evidence type="ECO:0000259" key="4">
    <source>
        <dbReference type="Pfam" id="PF01103"/>
    </source>
</evidence>
<name>A0ABX8H3D5_9BACT</name>
<feature type="domain" description="Bacterial surface antigen (D15)" evidence="4">
    <location>
        <begin position="78"/>
        <end position="356"/>
    </location>
</feature>
<dbReference type="Proteomes" id="UP000682802">
    <property type="component" value="Chromosome 2"/>
</dbReference>
<organism evidence="5 6">
    <name type="scientific">Flammeovirga kamogawensis</name>
    <dbReference type="NCBI Taxonomy" id="373891"/>
    <lineage>
        <taxon>Bacteria</taxon>
        <taxon>Pseudomonadati</taxon>
        <taxon>Bacteroidota</taxon>
        <taxon>Cytophagia</taxon>
        <taxon>Cytophagales</taxon>
        <taxon>Flammeovirgaceae</taxon>
        <taxon>Flammeovirga</taxon>
    </lineage>
</organism>
<evidence type="ECO:0000313" key="5">
    <source>
        <dbReference type="EMBL" id="QWG10218.1"/>
    </source>
</evidence>
<protein>
    <submittedName>
        <fullName evidence="5">Outer membrane protein assembly factor</fullName>
    </submittedName>
</protein>
<keyword evidence="6" id="KW-1185">Reference proteome</keyword>
<dbReference type="EMBL" id="CP076129">
    <property type="protein sequence ID" value="QWG10218.1"/>
    <property type="molecule type" value="Genomic_DNA"/>
</dbReference>
<accession>A0ABX8H3D5</accession>
<sequence length="356" mass="40125">MKNTNKKLKIAFFIIAQLLLCQYSFSQGVGDRIDGKMKFIPLPFLDYDLSSGATVGALPMLMFNTSEKDTISPSSVIGVLGTYSENKSWIGLAFGQFYLKEDNWRIIGAIGKGDYHFQHFIGGPVNMWSKYNTNYQFAYLGVEKKIYENIYIGVNYFHNSYDSKSEIQLEKQERQNFNGVGLSFSIDKRSNVSYPTSGYLLDIDYSTYPSIFGNTKESNQIEIAFNHYKSCRKGKDVLATRVFTGIGIGNIDFNQQFVVGDTDIRGYSNGQYRGNFIISAQAEYRYNFSDRIGAVGFVGAATIFGANNEEHNGKFLPSAGVGFRYTYLKDTNSKLGFDIAKGDGDWGFYFRISESF</sequence>
<evidence type="ECO:0000256" key="2">
    <source>
        <dbReference type="ARBA" id="ARBA00023136"/>
    </source>
</evidence>
<gene>
    <name evidence="5" type="ORF">KM029_21285</name>
</gene>
<feature type="signal peptide" evidence="3">
    <location>
        <begin position="1"/>
        <end position="26"/>
    </location>
</feature>
<keyword evidence="3" id="KW-0732">Signal</keyword>
<comment type="subcellular location">
    <subcellularLocation>
        <location evidence="1">Membrane</location>
    </subcellularLocation>
</comment>
<proteinExistence type="predicted"/>